<dbReference type="EMBL" id="CAMXCT020006649">
    <property type="protein sequence ID" value="CAL1171045.1"/>
    <property type="molecule type" value="Genomic_DNA"/>
</dbReference>
<evidence type="ECO:0000313" key="1">
    <source>
        <dbReference type="EMBL" id="CAI4017670.1"/>
    </source>
</evidence>
<comment type="caution">
    <text evidence="1">The sequence shown here is derived from an EMBL/GenBank/DDBJ whole genome shotgun (WGS) entry which is preliminary data.</text>
</comment>
<evidence type="ECO:0000313" key="3">
    <source>
        <dbReference type="EMBL" id="CAL4804982.1"/>
    </source>
</evidence>
<dbReference type="EMBL" id="CAMXCT030006649">
    <property type="protein sequence ID" value="CAL4804982.1"/>
    <property type="molecule type" value="Genomic_DNA"/>
</dbReference>
<dbReference type="AlphaFoldDB" id="A0A9P1GMP1"/>
<keyword evidence="3" id="KW-0378">Hydrolase</keyword>
<reference evidence="2" key="2">
    <citation type="submission" date="2024-04" db="EMBL/GenBank/DDBJ databases">
        <authorList>
            <person name="Chen Y."/>
            <person name="Shah S."/>
            <person name="Dougan E. K."/>
            <person name="Thang M."/>
            <person name="Chan C."/>
        </authorList>
    </citation>
    <scope>NUCLEOTIDE SEQUENCE [LARGE SCALE GENOMIC DNA]</scope>
</reference>
<organism evidence="1">
    <name type="scientific">Cladocopium goreaui</name>
    <dbReference type="NCBI Taxonomy" id="2562237"/>
    <lineage>
        <taxon>Eukaryota</taxon>
        <taxon>Sar</taxon>
        <taxon>Alveolata</taxon>
        <taxon>Dinophyceae</taxon>
        <taxon>Suessiales</taxon>
        <taxon>Symbiodiniaceae</taxon>
        <taxon>Cladocopium</taxon>
    </lineage>
</organism>
<dbReference type="Proteomes" id="UP001152797">
    <property type="component" value="Unassembled WGS sequence"/>
</dbReference>
<evidence type="ECO:0000313" key="4">
    <source>
        <dbReference type="Proteomes" id="UP001152797"/>
    </source>
</evidence>
<dbReference type="OrthoDB" id="10586409at2759"/>
<evidence type="ECO:0000313" key="2">
    <source>
        <dbReference type="EMBL" id="CAL1171045.1"/>
    </source>
</evidence>
<accession>A0A9P1GMP1</accession>
<dbReference type="GO" id="GO:0008237">
    <property type="term" value="F:metallopeptidase activity"/>
    <property type="evidence" value="ECO:0007669"/>
    <property type="project" value="UniProtKB-KW"/>
</dbReference>
<dbReference type="EMBL" id="CAMXCT010006649">
    <property type="protein sequence ID" value="CAI4017670.1"/>
    <property type="molecule type" value="Genomic_DNA"/>
</dbReference>
<keyword evidence="4" id="KW-1185">Reference proteome</keyword>
<reference evidence="1" key="1">
    <citation type="submission" date="2022-10" db="EMBL/GenBank/DDBJ databases">
        <authorList>
            <person name="Chen Y."/>
            <person name="Dougan E. K."/>
            <person name="Chan C."/>
            <person name="Rhodes N."/>
            <person name="Thang M."/>
        </authorList>
    </citation>
    <scope>NUCLEOTIDE SEQUENCE</scope>
</reference>
<sequence length="490" mass="54554">MGGAASIVQKEIKDVSAEEVREALDGLPEADRNNLMVLAAELTSPKPTRRARFGGSMFIQCGKKSACEGHGGSEGFITHEGTRITDPKGTYKLGEAWKCSDQVWAYWTADATTASLGTVMAVGTMKSYVVLDDADEGLIPNDWDHKVVRVGGGVAGGLPRFGGSYLIQLDSTRAFEGKFEGKEFVGHDGDRREISKSDVYKLGEAWQCNGQVWAYWREEQKDLHAGWVTAVGSEKSYVEFDDGEKGPVPNSWIHKMVRFGGGAIRFGGSHLIHWDSTRAFEGKFEGNYFVAHDGDRREISKSDIYTLGEVWQCNDKVWTYWTEDHKYLHSGKVIAVGAEKSFVEIDAGDKGTVPNGWIHKMVRFSGGTARFGGSHLIHWDTTRAFEGKFEGNDFVAHDGDRREISKSDIYKLGEVWQCNDKVWAYYTEDHKYLNSGKVTAVGAEKSYVEFDDKDKGLLPNEWIHKMVSFQGNTSNLNNNNNESNMDNADS</sequence>
<keyword evidence="3" id="KW-0482">Metalloprotease</keyword>
<keyword evidence="3" id="KW-0645">Protease</keyword>
<name>A0A9P1GMP1_9DINO</name>
<gene>
    <name evidence="1" type="ORF">C1SCF055_LOCUS42295</name>
</gene>
<proteinExistence type="predicted"/>
<protein>
    <submittedName>
        <fullName evidence="3">ATP-dependent zinc metalloprotease FTSH 10, mitochondrial</fullName>
    </submittedName>
</protein>